<dbReference type="CDD" id="cd22160">
    <property type="entry name" value="F-box_AtFBL13-like"/>
    <property type="match status" value="2"/>
</dbReference>
<dbReference type="SUPFAM" id="SSF81383">
    <property type="entry name" value="F-box domain"/>
    <property type="match status" value="2"/>
</dbReference>
<evidence type="ECO:0000259" key="1">
    <source>
        <dbReference type="PROSITE" id="PS50181"/>
    </source>
</evidence>
<dbReference type="EnsemblPlants" id="AUR62020520-RA">
    <property type="protein sequence ID" value="AUR62020520-RA:cds"/>
    <property type="gene ID" value="AUR62020520"/>
</dbReference>
<keyword evidence="3" id="KW-1185">Reference proteome</keyword>
<dbReference type="InterPro" id="IPR053781">
    <property type="entry name" value="F-box_AtFBL13-like"/>
</dbReference>
<accession>A0A803LYG9</accession>
<reference evidence="2" key="2">
    <citation type="submission" date="2021-03" db="UniProtKB">
        <authorList>
            <consortium name="EnsemblPlants"/>
        </authorList>
    </citation>
    <scope>IDENTIFICATION</scope>
</reference>
<protein>
    <recommendedName>
        <fullName evidence="1">F-box domain-containing protein</fullName>
    </recommendedName>
</protein>
<evidence type="ECO:0000313" key="2">
    <source>
        <dbReference type="EnsemblPlants" id="AUR62020520-RA:cds"/>
    </source>
</evidence>
<dbReference type="SMART" id="SM00579">
    <property type="entry name" value="FBD"/>
    <property type="match status" value="1"/>
</dbReference>
<evidence type="ECO:0000313" key="3">
    <source>
        <dbReference type="Proteomes" id="UP000596660"/>
    </source>
</evidence>
<dbReference type="InterPro" id="IPR032675">
    <property type="entry name" value="LRR_dom_sf"/>
</dbReference>
<organism evidence="2 3">
    <name type="scientific">Chenopodium quinoa</name>
    <name type="common">Quinoa</name>
    <dbReference type="NCBI Taxonomy" id="63459"/>
    <lineage>
        <taxon>Eukaryota</taxon>
        <taxon>Viridiplantae</taxon>
        <taxon>Streptophyta</taxon>
        <taxon>Embryophyta</taxon>
        <taxon>Tracheophyta</taxon>
        <taxon>Spermatophyta</taxon>
        <taxon>Magnoliopsida</taxon>
        <taxon>eudicotyledons</taxon>
        <taxon>Gunneridae</taxon>
        <taxon>Pentapetalae</taxon>
        <taxon>Caryophyllales</taxon>
        <taxon>Chenopodiaceae</taxon>
        <taxon>Chenopodioideae</taxon>
        <taxon>Atripliceae</taxon>
        <taxon>Chenopodium</taxon>
    </lineage>
</organism>
<dbReference type="Gene3D" id="3.80.10.10">
    <property type="entry name" value="Ribonuclease Inhibitor"/>
    <property type="match status" value="1"/>
</dbReference>
<dbReference type="Gene3D" id="1.20.1280.50">
    <property type="match status" value="2"/>
</dbReference>
<name>A0A803LYG9_CHEQI</name>
<dbReference type="Pfam" id="PF24758">
    <property type="entry name" value="LRR_At5g56370"/>
    <property type="match status" value="1"/>
</dbReference>
<feature type="domain" description="F-box" evidence="1">
    <location>
        <begin position="478"/>
        <end position="526"/>
    </location>
</feature>
<dbReference type="Pfam" id="PF00646">
    <property type="entry name" value="F-box"/>
    <property type="match status" value="2"/>
</dbReference>
<dbReference type="Gramene" id="AUR62020520-RA">
    <property type="protein sequence ID" value="AUR62020520-RA:cds"/>
    <property type="gene ID" value="AUR62020520"/>
</dbReference>
<dbReference type="SUPFAM" id="SSF52047">
    <property type="entry name" value="RNI-like"/>
    <property type="match status" value="1"/>
</dbReference>
<dbReference type="InterPro" id="IPR001810">
    <property type="entry name" value="F-box_dom"/>
</dbReference>
<dbReference type="InterPro" id="IPR055411">
    <property type="entry name" value="LRR_FXL15/At3g58940/PEG3-like"/>
</dbReference>
<dbReference type="SMART" id="SM00256">
    <property type="entry name" value="FBOX"/>
    <property type="match status" value="2"/>
</dbReference>
<dbReference type="OMA" id="SANDWTT"/>
<dbReference type="PROSITE" id="PS50181">
    <property type="entry name" value="FBOX"/>
    <property type="match status" value="1"/>
</dbReference>
<dbReference type="PANTHER" id="PTHR31900:SF34">
    <property type="entry name" value="EMB|CAB62440.1-RELATED"/>
    <property type="match status" value="1"/>
</dbReference>
<dbReference type="Proteomes" id="UP000596660">
    <property type="component" value="Unplaced"/>
</dbReference>
<dbReference type="InterPro" id="IPR036047">
    <property type="entry name" value="F-box-like_dom_sf"/>
</dbReference>
<proteinExistence type="predicted"/>
<dbReference type="AlphaFoldDB" id="A0A803LYG9"/>
<reference evidence="2" key="1">
    <citation type="journal article" date="2017" name="Nature">
        <title>The genome of Chenopodium quinoa.</title>
        <authorList>
            <person name="Jarvis D.E."/>
            <person name="Ho Y.S."/>
            <person name="Lightfoot D.J."/>
            <person name="Schmoeckel S.M."/>
            <person name="Li B."/>
            <person name="Borm T.J.A."/>
            <person name="Ohyanagi H."/>
            <person name="Mineta K."/>
            <person name="Michell C.T."/>
            <person name="Saber N."/>
            <person name="Kharbatia N.M."/>
            <person name="Rupper R.R."/>
            <person name="Sharp A.R."/>
            <person name="Dally N."/>
            <person name="Boughton B.A."/>
            <person name="Woo Y.H."/>
            <person name="Gao G."/>
            <person name="Schijlen E.G.W.M."/>
            <person name="Guo X."/>
            <person name="Momin A.A."/>
            <person name="Negrao S."/>
            <person name="Al-Babili S."/>
            <person name="Gehring C."/>
            <person name="Roessner U."/>
            <person name="Jung C."/>
            <person name="Murphy K."/>
            <person name="Arold S.T."/>
            <person name="Gojobori T."/>
            <person name="van der Linden C.G."/>
            <person name="van Loo E.N."/>
            <person name="Jellen E.N."/>
            <person name="Maughan P.J."/>
            <person name="Tester M."/>
        </authorList>
    </citation>
    <scope>NUCLEOTIDE SEQUENCE [LARGE SCALE GENOMIC DNA]</scope>
    <source>
        <strain evidence="2">cv. PI 614886</strain>
    </source>
</reference>
<dbReference type="InterPro" id="IPR006566">
    <property type="entry name" value="FBD"/>
</dbReference>
<dbReference type="PANTHER" id="PTHR31900">
    <property type="entry name" value="F-BOX/RNI SUPERFAMILY PROTEIN-RELATED"/>
    <property type="match status" value="1"/>
</dbReference>
<dbReference type="InterPro" id="IPR050232">
    <property type="entry name" value="FBL13/AtMIF1-like"/>
</dbReference>
<sequence length="663" mass="76070">MIQSKHQSPSKLDAVVDSESLDRISGLPDKLLCHILAFLPTRSAVATTVLSKRWNLVWINVPVLDFTELPSPMINSDKADIIFNKEQYISFKDYVNRILLLNGAPCIERVHFEIYEGFARSHLKEWILVLARRYVQEFFLTSKHLVVELSSSFLLAKEKLVVLNLEGYIELSLPSSVHLPCLQYLSLTNIMFVDEHDPLTSILSGCPVLETLNIDRCKGPEKFSVSSSSVKTLRILSVNHKKEAILIKAPNLEVLHLSIGIKQSVMDDLPSLVEARLDIWTSSVRWIKLLQRICNTKTLVLYRIILDGSSALIKMPTFQNLTCLEVGLTAWSIVLQILRHAPNLASFIIHKLMFDWPDIKPERKGLRLERIEYYSFDVDEGFKVVTYFLRSSMLLKEFKIYTRKSLDSVTENDILKVLLKVPRASNQCEITVVNEDFNCQSEDSDIELESDSESEYADSSADMALEPKRNKLLNPAAVDRISKLPRKLLCRILAFLPTRCAVATSILSKKWKYVWTEIPVLDFTDLPSSMISTETVFNREQLNIWTSSVRWINFLQKFCYTQTLVLYQIILDGSIALYKIPIFENLTHLEVGFTAWSTVLQILRRAPNLASFTIYKLMFDWPDIKLEIKGLPLNKIEYHGFDVDEGFKVIKYFLGNSMLLKEL</sequence>